<name>A0A8J6XMP2_9CYAN</name>
<proteinExistence type="predicted"/>
<dbReference type="EMBL" id="JACXAE010000060">
    <property type="protein sequence ID" value="MBD2773781.1"/>
    <property type="molecule type" value="Genomic_DNA"/>
</dbReference>
<evidence type="ECO:0000313" key="2">
    <source>
        <dbReference type="Proteomes" id="UP000629098"/>
    </source>
</evidence>
<gene>
    <name evidence="1" type="ORF">ICL16_17305</name>
</gene>
<dbReference type="RefSeq" id="WP_190829970.1">
    <property type="nucleotide sequence ID" value="NZ_CAWPPI010000060.1"/>
</dbReference>
<dbReference type="AlphaFoldDB" id="A0A8J6XMP2"/>
<evidence type="ECO:0000313" key="1">
    <source>
        <dbReference type="EMBL" id="MBD2773781.1"/>
    </source>
</evidence>
<accession>A0A8J6XMP2</accession>
<organism evidence="1 2">
    <name type="scientific">Iningainema tapete BLCC-T55</name>
    <dbReference type="NCBI Taxonomy" id="2748662"/>
    <lineage>
        <taxon>Bacteria</taxon>
        <taxon>Bacillati</taxon>
        <taxon>Cyanobacteriota</taxon>
        <taxon>Cyanophyceae</taxon>
        <taxon>Nostocales</taxon>
        <taxon>Scytonemataceae</taxon>
        <taxon>Iningainema tapete</taxon>
    </lineage>
</organism>
<dbReference type="Proteomes" id="UP000629098">
    <property type="component" value="Unassembled WGS sequence"/>
</dbReference>
<sequence>MNDSQPLTIQLSLQERSTLIAEAQRRNLSLDALALELIKDGIAQMQSLKRQAALNALECLDELISHLPLVDTIEIVRASREELEQRSKFSQ</sequence>
<keyword evidence="2" id="KW-1185">Reference proteome</keyword>
<protein>
    <submittedName>
        <fullName evidence="1">Uncharacterized protein</fullName>
    </submittedName>
</protein>
<comment type="caution">
    <text evidence="1">The sequence shown here is derived from an EMBL/GenBank/DDBJ whole genome shotgun (WGS) entry which is preliminary data.</text>
</comment>
<reference evidence="1" key="1">
    <citation type="submission" date="2020-09" db="EMBL/GenBank/DDBJ databases">
        <title>Iningainema tapete sp. nov. (Scytonemataceae, Cyanobacteria) from greenhouses in central Florida (USA) produces two types of nodularin with biosynthetic potential for microcystin-LR and anabaenopeptins.</title>
        <authorList>
            <person name="Berthold D.E."/>
            <person name="Lefler F.W."/>
            <person name="Huang I.-S."/>
            <person name="Abdulla H."/>
            <person name="Zimba P.V."/>
            <person name="Laughinghouse H.D. IV."/>
        </authorList>
    </citation>
    <scope>NUCLEOTIDE SEQUENCE</scope>
    <source>
        <strain evidence="1">BLCCT55</strain>
    </source>
</reference>